<evidence type="ECO:0000256" key="2">
    <source>
        <dbReference type="ARBA" id="ARBA00023125"/>
    </source>
</evidence>
<dbReference type="Gene3D" id="1.10.357.10">
    <property type="entry name" value="Tetracycline Repressor, domain 2"/>
    <property type="match status" value="1"/>
</dbReference>
<keyword evidence="3" id="KW-0804">Transcription</keyword>
<name>A0A9E6XXG2_9ACTN</name>
<sequence length="225" mass="24592">MSALHDRRYALAAAAIRLFAARGLEGTTVEEIAAEAGVSPRTFFRHFATKEAAAFPDHEERIQELRELLAARRGASSPLDAVLEVTQSTAREYFDETDLYRARIAVVRANPSLRDFERVVDQQYEDAIAGYLAAEMPPAADVTLRARVIAAGVVAAVNDVLDTWTTDEGSDPEALLWRAVEVLRRAFAAMAAPAPEDGAPIVMRMPADLRDRLVAALTADRKLST</sequence>
<organism evidence="6 7">
    <name type="scientific">Capillimicrobium parvum</name>
    <dbReference type="NCBI Taxonomy" id="2884022"/>
    <lineage>
        <taxon>Bacteria</taxon>
        <taxon>Bacillati</taxon>
        <taxon>Actinomycetota</taxon>
        <taxon>Thermoleophilia</taxon>
        <taxon>Solirubrobacterales</taxon>
        <taxon>Capillimicrobiaceae</taxon>
        <taxon>Capillimicrobium</taxon>
    </lineage>
</organism>
<keyword evidence="2 4" id="KW-0238">DNA-binding</keyword>
<dbReference type="RefSeq" id="WP_259315705.1">
    <property type="nucleotide sequence ID" value="NZ_CP087164.1"/>
</dbReference>
<dbReference type="PROSITE" id="PS50977">
    <property type="entry name" value="HTH_TETR_2"/>
    <property type="match status" value="1"/>
</dbReference>
<dbReference type="GO" id="GO:0003700">
    <property type="term" value="F:DNA-binding transcription factor activity"/>
    <property type="evidence" value="ECO:0007669"/>
    <property type="project" value="TreeGrafter"/>
</dbReference>
<dbReference type="Gene3D" id="1.10.10.60">
    <property type="entry name" value="Homeodomain-like"/>
    <property type="match status" value="1"/>
</dbReference>
<dbReference type="PANTHER" id="PTHR30055">
    <property type="entry name" value="HTH-TYPE TRANSCRIPTIONAL REGULATOR RUTR"/>
    <property type="match status" value="1"/>
</dbReference>
<dbReference type="SUPFAM" id="SSF46689">
    <property type="entry name" value="Homeodomain-like"/>
    <property type="match status" value="1"/>
</dbReference>
<keyword evidence="1" id="KW-0805">Transcription regulation</keyword>
<keyword evidence="7" id="KW-1185">Reference proteome</keyword>
<evidence type="ECO:0000313" key="6">
    <source>
        <dbReference type="EMBL" id="UGS36025.1"/>
    </source>
</evidence>
<dbReference type="KEGG" id="sbae:DSM104329_02422"/>
<dbReference type="GO" id="GO:0000976">
    <property type="term" value="F:transcription cis-regulatory region binding"/>
    <property type="evidence" value="ECO:0007669"/>
    <property type="project" value="TreeGrafter"/>
</dbReference>
<gene>
    <name evidence="6" type="ORF">DSM104329_02422</name>
</gene>
<dbReference type="AlphaFoldDB" id="A0A9E6XXG2"/>
<dbReference type="PANTHER" id="PTHR30055:SF234">
    <property type="entry name" value="HTH-TYPE TRANSCRIPTIONAL REGULATOR BETI"/>
    <property type="match status" value="1"/>
</dbReference>
<dbReference type="Pfam" id="PF00440">
    <property type="entry name" value="TetR_N"/>
    <property type="match status" value="1"/>
</dbReference>
<dbReference type="Pfam" id="PF17754">
    <property type="entry name" value="TetR_C_14"/>
    <property type="match status" value="1"/>
</dbReference>
<reference evidence="6" key="1">
    <citation type="journal article" date="2022" name="Int. J. Syst. Evol. Microbiol.">
        <title>Pseudomonas aegrilactucae sp. nov. and Pseudomonas morbosilactucae sp. nov., pathogens causing bacterial rot of lettuce in Japan.</title>
        <authorList>
            <person name="Sawada H."/>
            <person name="Fujikawa T."/>
            <person name="Satou M."/>
        </authorList>
    </citation>
    <scope>NUCLEOTIDE SEQUENCE</scope>
    <source>
        <strain evidence="6">0166_1</strain>
    </source>
</reference>
<evidence type="ECO:0000259" key="5">
    <source>
        <dbReference type="PROSITE" id="PS50977"/>
    </source>
</evidence>
<dbReference type="PRINTS" id="PR00455">
    <property type="entry name" value="HTHTETR"/>
</dbReference>
<feature type="domain" description="HTH tetR-type" evidence="5">
    <location>
        <begin position="5"/>
        <end position="65"/>
    </location>
</feature>
<dbReference type="Proteomes" id="UP001162834">
    <property type="component" value="Chromosome"/>
</dbReference>
<dbReference type="InterPro" id="IPR041347">
    <property type="entry name" value="MftR_C"/>
</dbReference>
<evidence type="ECO:0000313" key="7">
    <source>
        <dbReference type="Proteomes" id="UP001162834"/>
    </source>
</evidence>
<evidence type="ECO:0000256" key="3">
    <source>
        <dbReference type="ARBA" id="ARBA00023163"/>
    </source>
</evidence>
<evidence type="ECO:0000256" key="4">
    <source>
        <dbReference type="PROSITE-ProRule" id="PRU00335"/>
    </source>
</evidence>
<proteinExistence type="predicted"/>
<dbReference type="EMBL" id="CP087164">
    <property type="protein sequence ID" value="UGS36025.1"/>
    <property type="molecule type" value="Genomic_DNA"/>
</dbReference>
<accession>A0A9E6XXG2</accession>
<dbReference type="InterPro" id="IPR001647">
    <property type="entry name" value="HTH_TetR"/>
</dbReference>
<protein>
    <recommendedName>
        <fullName evidence="5">HTH tetR-type domain-containing protein</fullName>
    </recommendedName>
</protein>
<feature type="DNA-binding region" description="H-T-H motif" evidence="4">
    <location>
        <begin position="28"/>
        <end position="47"/>
    </location>
</feature>
<dbReference type="InterPro" id="IPR009057">
    <property type="entry name" value="Homeodomain-like_sf"/>
</dbReference>
<dbReference type="InterPro" id="IPR050109">
    <property type="entry name" value="HTH-type_TetR-like_transc_reg"/>
</dbReference>
<evidence type="ECO:0000256" key="1">
    <source>
        <dbReference type="ARBA" id="ARBA00023015"/>
    </source>
</evidence>